<protein>
    <submittedName>
        <fullName evidence="3">Uncharacterized protein</fullName>
    </submittedName>
</protein>
<evidence type="ECO:0000313" key="3">
    <source>
        <dbReference type="WBParaSite" id="BXY_0300500.1"/>
    </source>
</evidence>
<sequence>MVSRDHEIFTFLNAKKPGSRIAAGAPQIRSQEPAPEPRAGSGAASPADYIQYCEMTDTSPSASKPHYFPDRLEIHTFSLQTGAFAVFLLPQKNADGKFTEFFEPLGSRKALRRFNLSGNVCDFPYNYTQNGYRHIYSIGSHVRYGAKEVVNVGGLKCGDVLQSKDIATLPNSTLTPSVQRLLNRCWTSKGDETCVRDEGGNGTVLVNRYHPILHLNGITVYSHCCRNKICGKIPDRCAYFVYDQASGVDFYIDDQLNWTADAKKDPLVLIPLISGDDEFVKKRRYSFFPANPAQSPAPVPIPAPLNCSSGFNFNFGAFLGKFPKFSFGNFSFFNFSRFPFLKIGPRNMKGLQGLNGLGNLANLSSLVKH</sequence>
<accession>A0A1I7RQL1</accession>
<evidence type="ECO:0000313" key="2">
    <source>
        <dbReference type="Proteomes" id="UP000095284"/>
    </source>
</evidence>
<dbReference type="WBParaSite" id="BXY_0300500.1">
    <property type="protein sequence ID" value="BXY_0300500.1"/>
    <property type="gene ID" value="BXY_0300500"/>
</dbReference>
<proteinExistence type="predicted"/>
<dbReference type="AlphaFoldDB" id="A0A1I7RQL1"/>
<organism evidence="2 3">
    <name type="scientific">Bursaphelenchus xylophilus</name>
    <name type="common">Pinewood nematode worm</name>
    <name type="synonym">Aphelenchoides xylophilus</name>
    <dbReference type="NCBI Taxonomy" id="6326"/>
    <lineage>
        <taxon>Eukaryota</taxon>
        <taxon>Metazoa</taxon>
        <taxon>Ecdysozoa</taxon>
        <taxon>Nematoda</taxon>
        <taxon>Chromadorea</taxon>
        <taxon>Rhabditida</taxon>
        <taxon>Tylenchina</taxon>
        <taxon>Tylenchomorpha</taxon>
        <taxon>Aphelenchoidea</taxon>
        <taxon>Aphelenchoididae</taxon>
        <taxon>Bursaphelenchus</taxon>
    </lineage>
</organism>
<dbReference type="Proteomes" id="UP000095284">
    <property type="component" value="Unplaced"/>
</dbReference>
<name>A0A1I7RQL1_BURXY</name>
<reference evidence="3" key="1">
    <citation type="submission" date="2016-11" db="UniProtKB">
        <authorList>
            <consortium name="WormBaseParasite"/>
        </authorList>
    </citation>
    <scope>IDENTIFICATION</scope>
</reference>
<feature type="region of interest" description="Disordered" evidence="1">
    <location>
        <begin position="20"/>
        <end position="44"/>
    </location>
</feature>
<evidence type="ECO:0000256" key="1">
    <source>
        <dbReference type="SAM" id="MobiDB-lite"/>
    </source>
</evidence>